<dbReference type="CDD" id="cd02440">
    <property type="entry name" value="AdoMet_MTases"/>
    <property type="match status" value="1"/>
</dbReference>
<gene>
    <name evidence="3" type="ORF">F6R98_01270</name>
</gene>
<dbReference type="RefSeq" id="WP_153247399.1">
    <property type="nucleotide sequence ID" value="NZ_CP044205.1"/>
</dbReference>
<dbReference type="SUPFAM" id="SSF53448">
    <property type="entry name" value="Nucleotide-diphospho-sugar transferases"/>
    <property type="match status" value="2"/>
</dbReference>
<dbReference type="SUPFAM" id="SSF53756">
    <property type="entry name" value="UDP-Glycosyltransferase/glycogen phosphorylase"/>
    <property type="match status" value="3"/>
</dbReference>
<organism evidence="3 4">
    <name type="scientific">Candidatus Methylospira mobilis</name>
    <dbReference type="NCBI Taxonomy" id="1808979"/>
    <lineage>
        <taxon>Bacteria</taxon>
        <taxon>Pseudomonadati</taxon>
        <taxon>Pseudomonadota</taxon>
        <taxon>Gammaproteobacteria</taxon>
        <taxon>Methylococcales</taxon>
        <taxon>Methylococcaceae</taxon>
        <taxon>Candidatus Methylospira</taxon>
    </lineage>
</organism>
<dbReference type="Gene3D" id="3.90.550.10">
    <property type="entry name" value="Spore Coat Polysaccharide Biosynthesis Protein SpsA, Chain A"/>
    <property type="match status" value="2"/>
</dbReference>
<feature type="domain" description="Glycosyltransferase 2-like" evidence="1">
    <location>
        <begin position="1109"/>
        <end position="1232"/>
    </location>
</feature>
<proteinExistence type="predicted"/>
<feature type="domain" description="Methyltransferase type 11" evidence="2">
    <location>
        <begin position="44"/>
        <end position="137"/>
    </location>
</feature>
<dbReference type="Pfam" id="PF08241">
    <property type="entry name" value="Methyltransf_11"/>
    <property type="match status" value="1"/>
</dbReference>
<dbReference type="Gene3D" id="3.40.50.150">
    <property type="entry name" value="Vaccinia Virus protein VP39"/>
    <property type="match status" value="1"/>
</dbReference>
<dbReference type="CDD" id="cd04186">
    <property type="entry name" value="GT_2_like_c"/>
    <property type="match status" value="2"/>
</dbReference>
<dbReference type="Pfam" id="PF00535">
    <property type="entry name" value="Glycos_transf_2"/>
    <property type="match status" value="2"/>
</dbReference>
<dbReference type="InParanoid" id="A0A5Q0BD15"/>
<dbReference type="OrthoDB" id="9807209at2"/>
<evidence type="ECO:0000259" key="2">
    <source>
        <dbReference type="Pfam" id="PF08241"/>
    </source>
</evidence>
<evidence type="ECO:0000313" key="4">
    <source>
        <dbReference type="Proteomes" id="UP000325755"/>
    </source>
</evidence>
<dbReference type="SUPFAM" id="SSF53335">
    <property type="entry name" value="S-adenosyl-L-methionine-dependent methyltransferases"/>
    <property type="match status" value="1"/>
</dbReference>
<dbReference type="PANTHER" id="PTHR43179:SF7">
    <property type="entry name" value="RHAMNOSYLTRANSFERASE WBBL"/>
    <property type="match status" value="1"/>
</dbReference>
<dbReference type="PANTHER" id="PTHR43179">
    <property type="entry name" value="RHAMNOSYLTRANSFERASE WBBL"/>
    <property type="match status" value="1"/>
</dbReference>
<name>A0A5Q0BD15_9GAMM</name>
<evidence type="ECO:0000313" key="3">
    <source>
        <dbReference type="EMBL" id="QFY41419.1"/>
    </source>
</evidence>
<dbReference type="CDD" id="cd03801">
    <property type="entry name" value="GT4_PimA-like"/>
    <property type="match status" value="3"/>
</dbReference>
<reference evidence="3 4" key="1">
    <citation type="submission" date="2019-09" db="EMBL/GenBank/DDBJ databases">
        <title>Ecophysiology of the spiral-shaped methanotroph Methylospira mobilis as revealed by the complete genome sequence.</title>
        <authorList>
            <person name="Oshkin I.Y."/>
            <person name="Dedysh S.N."/>
            <person name="Miroshnikov K."/>
            <person name="Danilova O.V."/>
            <person name="Hakobyan A."/>
            <person name="Liesack W."/>
        </authorList>
    </citation>
    <scope>NUCLEOTIDE SEQUENCE [LARGE SCALE GENOMIC DNA]</scope>
    <source>
        <strain evidence="3 4">Shm1</strain>
    </source>
</reference>
<protein>
    <submittedName>
        <fullName evidence="3">Glycosyltransferase</fullName>
    </submittedName>
</protein>
<dbReference type="InterPro" id="IPR029063">
    <property type="entry name" value="SAM-dependent_MTases_sf"/>
</dbReference>
<dbReference type="Pfam" id="PF13692">
    <property type="entry name" value="Glyco_trans_1_4"/>
    <property type="match status" value="3"/>
</dbReference>
<dbReference type="Gene3D" id="3.40.50.2000">
    <property type="entry name" value="Glycogen Phosphorylase B"/>
    <property type="match status" value="3"/>
</dbReference>
<keyword evidence="4" id="KW-1185">Reference proteome</keyword>
<evidence type="ECO:0000259" key="1">
    <source>
        <dbReference type="Pfam" id="PF00535"/>
    </source>
</evidence>
<dbReference type="InterPro" id="IPR029044">
    <property type="entry name" value="Nucleotide-diphossugar_trans"/>
</dbReference>
<keyword evidence="3" id="KW-0808">Transferase</keyword>
<dbReference type="GO" id="GO:0008757">
    <property type="term" value="F:S-adenosylmethionine-dependent methyltransferase activity"/>
    <property type="evidence" value="ECO:0007669"/>
    <property type="project" value="InterPro"/>
</dbReference>
<dbReference type="InterPro" id="IPR013216">
    <property type="entry name" value="Methyltransf_11"/>
</dbReference>
<dbReference type="EMBL" id="CP044205">
    <property type="protein sequence ID" value="QFY41419.1"/>
    <property type="molecule type" value="Genomic_DNA"/>
</dbReference>
<feature type="domain" description="Glycosyltransferase 2-like" evidence="1">
    <location>
        <begin position="452"/>
        <end position="587"/>
    </location>
</feature>
<sequence length="2194" mass="244795">MTNKTEQLEFTGERFVPGEHGDIALEHLHRYVQACGIVAGKIALDIACGEGYGSAILANKASQVIGVDIARDAVQHARKRYKKENLKYMVGSCAEIPLPDASVDVVVSFETIEHHDQHDRMIQEIKRVLRPDGVLLISNPDKYYYSIERGYSNPHHIKELYHHEFKHLIETYFRNCAYFGQRIVYGSGIFAESMSSQQARTYWLEDDVVKESDGLPNPYYRIAVASDGRLPLLPSGIFAQPVDEIAGIIERDKLIADLQGEVFRRGEWGTSLDAVIVGQCEQISRLNDELFRRGDWGLSLDAVIEEHRGQIGCLHQTLSERDAQISSLAEQVLALETALRDESARFNAIARSSSWRLTVPLREMMRWVTAPRQQGKRYARGILSLGKRIYHALPLNFTPFRLTVGAGPPETVAALVPPPAGDTQEDLIVRYIDLLAGIDAIEIRGSLHPVVSIIIPVYGQIEYTLRCLASIAKHTPVAAFEVIVVDDRSPDLSVRVFNHVKGIRLIRNEENQGFIRSCNKGADAAKGQYLLFLNNDTEVTAGWMDELLQTFREFPGTGYVGSKLVYPDGTLQEAGGIIWQDGSAWNFGRHQNPLRPVFNYAREVDYCSGASIMVPKQLFAELGGFDEYYLPAYCEDSDLALKVRDRGYRVIYQPLSVAVHYEGVTSGTDLSSGTKAYQVVNSQKLFQRWKHRLQHHQANGVDADNAKDRRARRRALVIDHCTPTPDQDSGSIDTYNIMLLLREMDFQVTFIPEDNFRYMPEYTTLLQRQGIEALYGPYVMSVEQHLQEHGSRYQLVFLIRKGVVDRNLDVVRQYCPNAKVLFHTVDLHFLRMAREAALFADTKKQKAAEQVRESELALMKRVDVTTVISEKELEELSRILPDSNVRLLPYARHVRGTDSVFNKRRDIVFVGSYQHPPNIDAILYFAGEIMPLLRESLPGVCLHVVGSNPTDEVRELAANDIIVHGFVEDLESLLDKMRVNVAPLRYGAGIKGKIGSAMAQGLPTVATAIAAEGMSLTNGENILIADDAREYCDAISGLYNDEALWNRLSQNGLQFAEHAWGAEAVWKILAGILGGVGFDILRGPNALTLYSPPVTEVIEIHGSSTPCVSVIIPIYGQIEYTLRCLASIAKHTAPDAAFEVIVVDDCSPDNSLKALGAVRGIRLIRNEDNQGFIRSCNKGAHAAKGEYLLFLNNDTEVTPGWMDELLHTFSEFPGTGFAGSKLIYPDGTLQEAGGIIWRDGSAWNFGRNQDPSLPVYNYAREVDYCSGASIMVPKQLFTELGGFDEQYLPAYCEDSDLALKIRDLGYRVIYQPMSVVVHYEGATSGTDLATGAKAYQVVNGQKLFQRWERRLKRHQANGVDVDNAKDRQAKRRVLVMNHHVPAPDQDSGSLDAYNIMLLLREMGFQVTFMPGSLSYAPKYTRELQRAGIEVIYAPYVTTFEQHLEEYGDRYQLAFLFRIGIVEGCLELIRKYCSKAKVIFYTGDLHFLRLLREAALFSDPKMQEAAEQMRRKELALIKEADVTTVVSAQELAELSRVIPGVNVKLLPYARNIRGTDCVFNERRDIVFVGSYQHPPNVDAVHYFAGEIMPLLRETLPGVCFHVVGSNPTDAIWKLAAKDIVVHGYVEDLESLLDKVRVNIAPLRYGAGIKGKIGSAMAAGLPTVATAIAAEGMSLTNGENILIADGAREYCDAIARLYNDEALWNRLSQNGLQFAEHAWGAEAAWNVLAQIINGLGLDVTRGLYALTLYAQQGNPILPFTPAREHDAALRESGDTYTGTVESHHSFIQGGDQFSGKSAVIKAKVQAGPGAMVLVIDHHVPQPDRDAGSRTMMQWMALLLDHGMNVKFWSASQQYVPGYTERLQGMGVEIISGGQSLFENWLKENGSSLRHVLLSRPHIAVAYLPSIKTFTKAVIHFYGHDIHYLRIQEERKIKPKENKLAEEEVYWRALEHRVWKEADNIYYLSSSEKEHVRSWLEANECHANVRTIPCFAFDRFCENVAQGLAMRKDILMVAGFGHPPNVDGAVWFVSEIVPFIHSKHPDAHIYLVGSNPSNEVLKLASPGITVTGFVSDEELAGYYERARVAVAPLRYGAGVKGKVIESLRFGVPMITTSTGGQGLMDIPNAIMVTDDPRSFAEHVLRLLDDDDAWLKQAAEAVKAAKSYFSREAMLNAIAKEFDLATDVPSKRSEDETAQLGV</sequence>
<dbReference type="InterPro" id="IPR001173">
    <property type="entry name" value="Glyco_trans_2-like"/>
</dbReference>
<dbReference type="KEGG" id="mmob:F6R98_01270"/>
<accession>A0A5Q0BD15</accession>
<dbReference type="Proteomes" id="UP000325755">
    <property type="component" value="Chromosome"/>
</dbReference>